<dbReference type="Proteomes" id="UP000066284">
    <property type="component" value="Chromosome 1"/>
</dbReference>
<evidence type="ECO:0000256" key="2">
    <source>
        <dbReference type="SAM" id="SignalP"/>
    </source>
</evidence>
<dbReference type="KEGG" id="nio:NITINOP_2083"/>
<dbReference type="PANTHER" id="PTHR37957">
    <property type="entry name" value="BLR7070 PROTEIN"/>
    <property type="match status" value="1"/>
</dbReference>
<keyword evidence="5" id="KW-1185">Reference proteome</keyword>
<feature type="chain" id="PRO_5006623553" description="Phytase-like domain-containing protein" evidence="2">
    <location>
        <begin position="28"/>
        <end position="495"/>
    </location>
</feature>
<dbReference type="SUPFAM" id="SSF63825">
    <property type="entry name" value="YWTD domain"/>
    <property type="match status" value="1"/>
</dbReference>
<evidence type="ECO:0000259" key="3">
    <source>
        <dbReference type="Pfam" id="PF13449"/>
    </source>
</evidence>
<dbReference type="EMBL" id="LN885086">
    <property type="protein sequence ID" value="CUQ67055.1"/>
    <property type="molecule type" value="Genomic_DNA"/>
</dbReference>
<keyword evidence="2" id="KW-0732">Signal</keyword>
<accession>A0A0S4KTF9</accession>
<proteinExistence type="predicted"/>
<name>A0A0S4KTF9_9BACT</name>
<dbReference type="RefSeq" id="WP_062485116.1">
    <property type="nucleotide sequence ID" value="NZ_LN885086.1"/>
</dbReference>
<organism evidence="4 5">
    <name type="scientific">Candidatus Nitrospira inopinata</name>
    <dbReference type="NCBI Taxonomy" id="1715989"/>
    <lineage>
        <taxon>Bacteria</taxon>
        <taxon>Pseudomonadati</taxon>
        <taxon>Nitrospirota</taxon>
        <taxon>Nitrospiria</taxon>
        <taxon>Nitrospirales</taxon>
        <taxon>Nitrospiraceae</taxon>
        <taxon>Nitrospira</taxon>
    </lineage>
</organism>
<dbReference type="PANTHER" id="PTHR37957:SF1">
    <property type="entry name" value="PHYTASE-LIKE DOMAIN-CONTAINING PROTEIN"/>
    <property type="match status" value="1"/>
</dbReference>
<dbReference type="AlphaFoldDB" id="A0A0S4KTF9"/>
<feature type="domain" description="Phytase-like" evidence="3">
    <location>
        <begin position="54"/>
        <end position="379"/>
    </location>
</feature>
<dbReference type="InterPro" id="IPR027372">
    <property type="entry name" value="Phytase-like_dom"/>
</dbReference>
<protein>
    <recommendedName>
        <fullName evidence="3">Phytase-like domain-containing protein</fullName>
    </recommendedName>
</protein>
<dbReference type="Pfam" id="PF13449">
    <property type="entry name" value="Phytase-like"/>
    <property type="match status" value="1"/>
</dbReference>
<sequence length="495" mass="53120">MKVLRQVMTIVTAVGLLSTATVSGVSAAPEFVNGLALDGAMLDRSGGTDANTGRVGYFSDLYYDAKRNQWYGLSDRGPGGGSLDYQTRVQRFRLKVDKKTGAIGGFKILKTIIFKDEFGNPLNGLAPTPPSVLGNAFDPEGFVIDPRNGHFYVSDEYGPSLYEFNRKGRRVRSFAIPTNLIPRNAAGMPNYAGDSGNTAGKRSNRGFEGLAVSPDGAYVYAMLQSAMLDEGGSNGVCLRLVKFSTATGTAVAQYAYQLEGASQGRGVSGLLAINDHEFLVLERNNRGIGVGATLSPPNKKLFRIDMTGATDYSPPAPPFPSSACPSGKVTKQPVPFLDLTADTLPELGNKVPEKWEGLAIGPRLKDGGYVLVVGTDNDYSVTQNDSGTQFDVYFRVSDADPWATSIQCPLGHTTACFTTADATDGVINETFDLPADGSYKLLPGVLHAYKVSASDLGDYVRPMAYQKGQKDRDRGASIELDDEDDQEGDEDRDDK</sequence>
<evidence type="ECO:0000256" key="1">
    <source>
        <dbReference type="SAM" id="MobiDB-lite"/>
    </source>
</evidence>
<feature type="signal peptide" evidence="2">
    <location>
        <begin position="1"/>
        <end position="27"/>
    </location>
</feature>
<evidence type="ECO:0000313" key="4">
    <source>
        <dbReference type="EMBL" id="CUQ67055.1"/>
    </source>
</evidence>
<feature type="compositionally biased region" description="Acidic residues" evidence="1">
    <location>
        <begin position="479"/>
        <end position="495"/>
    </location>
</feature>
<gene>
    <name evidence="4" type="ORF">NITINOP_2083</name>
</gene>
<feature type="region of interest" description="Disordered" evidence="1">
    <location>
        <begin position="465"/>
        <end position="495"/>
    </location>
</feature>
<evidence type="ECO:0000313" key="5">
    <source>
        <dbReference type="Proteomes" id="UP000066284"/>
    </source>
</evidence>
<reference evidence="5" key="1">
    <citation type="submission" date="2015-09" db="EMBL/GenBank/DDBJ databases">
        <authorList>
            <person name="Daims H."/>
        </authorList>
    </citation>
    <scope>NUCLEOTIDE SEQUENCE [LARGE SCALE GENOMIC DNA]</scope>
</reference>
<dbReference type="STRING" id="1715989.NITINOP_2083"/>